<feature type="transmembrane region" description="Helical" evidence="2">
    <location>
        <begin position="285"/>
        <end position="307"/>
    </location>
</feature>
<keyword evidence="6" id="KW-1185">Reference proteome</keyword>
<gene>
    <name evidence="5" type="ORF">JIG36_26580</name>
</gene>
<evidence type="ECO:0000259" key="4">
    <source>
        <dbReference type="Pfam" id="PF19040"/>
    </source>
</evidence>
<dbReference type="Pfam" id="PF19040">
    <property type="entry name" value="SGNH"/>
    <property type="match status" value="1"/>
</dbReference>
<dbReference type="EMBL" id="JAENHP010000009">
    <property type="protein sequence ID" value="MBM2619126.1"/>
    <property type="molecule type" value="Genomic_DNA"/>
</dbReference>
<keyword evidence="2" id="KW-0472">Membrane</keyword>
<feature type="region of interest" description="Disordered" evidence="1">
    <location>
        <begin position="1"/>
        <end position="36"/>
    </location>
</feature>
<feature type="transmembrane region" description="Helical" evidence="2">
    <location>
        <begin position="327"/>
        <end position="346"/>
    </location>
</feature>
<keyword evidence="2" id="KW-0812">Transmembrane</keyword>
<evidence type="ECO:0000259" key="3">
    <source>
        <dbReference type="Pfam" id="PF01757"/>
    </source>
</evidence>
<dbReference type="Pfam" id="PF01757">
    <property type="entry name" value="Acyl_transf_3"/>
    <property type="match status" value="1"/>
</dbReference>
<dbReference type="GO" id="GO:0016746">
    <property type="term" value="F:acyltransferase activity"/>
    <property type="evidence" value="ECO:0007669"/>
    <property type="project" value="UniProtKB-KW"/>
</dbReference>
<protein>
    <submittedName>
        <fullName evidence="5">Acyltransferase</fullName>
    </submittedName>
</protein>
<feature type="transmembrane region" description="Helical" evidence="2">
    <location>
        <begin position="391"/>
        <end position="411"/>
    </location>
</feature>
<sequence length="721" mass="77914">MNYSVHTPIVGQRPPSSTEDGQGSSAPPATPRASGPHIGFRPDIEGLRAIAVVLVVLSHAGISTFAGGYVGVDVFFVISGFLITTLLLKELGKTGTISLPGFYARRAIRLLPVSTVVVVATVVAAWLWLPATRFKSISLDALFSTFYGINWRLAYEGTDYLNATAAPSPLQHLWSLAVEEQFYLIWPLLLLVVWAGRRANRRALFALSALVVVSLVVSIQQTASAAPWAYFGSHTRAWELGIGALVAVGAGFLRRTPKALAAVLTWGGLVAVVIAAVTYDESTAFPGYMALLPVLGTAAVIAGGTSAEGWGAGRLIGTGPFRFIGKLSYGWYLWHWPVLMIWPAAFSRDPSIKSNLVFAVAALGLAWVTYHTVENPVRMRPYLRDRARRGLTLGLVLSASVAGFALIIGQFTPPLPAGPAAPDTQAEIANAADPQARMTELITASIGGAKLPKNLTPAVPDAGAQSPQIYDDQCHFNYTQVNQNKECVYGDPAGAKTMYLIGDSHAAHWFPAVDDVAKSQGWRLVALTKAACQLPQVLTFNSALKRPYTECITWRDQIIQRVADAKPDLVVMASNDLDNGGIILDSGETVERTGLEDDPIWVQRWQQTWDKLDGIPKVLLQDTPWPAEDAPECAAVNARRLAKCDRTVTKAIAEKNRRQLVAEAARADKIRVIDPTPWFCNATKCPIVVGNVLVYKDNSHMTLAYAHAIAPLLNRALFPAS</sequence>
<feature type="transmembrane region" description="Helical" evidence="2">
    <location>
        <begin position="68"/>
        <end position="88"/>
    </location>
</feature>
<dbReference type="InterPro" id="IPR043968">
    <property type="entry name" value="SGNH"/>
</dbReference>
<feature type="transmembrane region" description="Helical" evidence="2">
    <location>
        <begin position="181"/>
        <end position="196"/>
    </location>
</feature>
<evidence type="ECO:0000313" key="6">
    <source>
        <dbReference type="Proteomes" id="UP000632138"/>
    </source>
</evidence>
<feature type="compositionally biased region" description="Polar residues" evidence="1">
    <location>
        <begin position="14"/>
        <end position="27"/>
    </location>
</feature>
<name>A0ABS2AH07_9ACTN</name>
<dbReference type="Proteomes" id="UP000632138">
    <property type="component" value="Unassembled WGS sequence"/>
</dbReference>
<dbReference type="PANTHER" id="PTHR23028:SF53">
    <property type="entry name" value="ACYL_TRANSF_3 DOMAIN-CONTAINING PROTEIN"/>
    <property type="match status" value="1"/>
</dbReference>
<feature type="domain" description="Acyltransferase 3" evidence="3">
    <location>
        <begin position="43"/>
        <end position="370"/>
    </location>
</feature>
<proteinExistence type="predicted"/>
<comment type="caution">
    <text evidence="5">The sequence shown here is derived from an EMBL/GenBank/DDBJ whole genome shotgun (WGS) entry which is preliminary data.</text>
</comment>
<feature type="transmembrane region" description="Helical" evidence="2">
    <location>
        <begin position="108"/>
        <end position="129"/>
    </location>
</feature>
<feature type="transmembrane region" description="Helical" evidence="2">
    <location>
        <begin position="260"/>
        <end position="279"/>
    </location>
</feature>
<accession>A0ABS2AH07</accession>
<evidence type="ECO:0000256" key="1">
    <source>
        <dbReference type="SAM" id="MobiDB-lite"/>
    </source>
</evidence>
<feature type="transmembrane region" description="Helical" evidence="2">
    <location>
        <begin position="352"/>
        <end position="370"/>
    </location>
</feature>
<keyword evidence="2" id="KW-1133">Transmembrane helix</keyword>
<feature type="domain" description="SGNH" evidence="4">
    <location>
        <begin position="474"/>
        <end position="713"/>
    </location>
</feature>
<reference evidence="5 6" key="1">
    <citation type="submission" date="2021-01" db="EMBL/GenBank/DDBJ databases">
        <title>Actinoplanes sp. nov. LDG1-06 isolated from lichen.</title>
        <authorList>
            <person name="Saeng-In P."/>
            <person name="Phongsopitanun W."/>
            <person name="Kanchanasin P."/>
            <person name="Yuki M."/>
            <person name="Kudo T."/>
            <person name="Ohkuma M."/>
            <person name="Tanasupawat S."/>
        </authorList>
    </citation>
    <scope>NUCLEOTIDE SEQUENCE [LARGE SCALE GENOMIC DNA]</scope>
    <source>
        <strain evidence="5 6">LDG1-06</strain>
    </source>
</reference>
<dbReference type="PANTHER" id="PTHR23028">
    <property type="entry name" value="ACETYLTRANSFERASE"/>
    <property type="match status" value="1"/>
</dbReference>
<evidence type="ECO:0000313" key="5">
    <source>
        <dbReference type="EMBL" id="MBM2619126.1"/>
    </source>
</evidence>
<keyword evidence="5" id="KW-0808">Transferase</keyword>
<dbReference type="RefSeq" id="WP_203379130.1">
    <property type="nucleotide sequence ID" value="NZ_JAENHP010000009.1"/>
</dbReference>
<keyword evidence="5" id="KW-0012">Acyltransferase</keyword>
<organism evidence="5 6">
    <name type="scientific">Paractinoplanes ovalisporus</name>
    <dbReference type="NCBI Taxonomy" id="2810368"/>
    <lineage>
        <taxon>Bacteria</taxon>
        <taxon>Bacillati</taxon>
        <taxon>Actinomycetota</taxon>
        <taxon>Actinomycetes</taxon>
        <taxon>Micromonosporales</taxon>
        <taxon>Micromonosporaceae</taxon>
        <taxon>Paractinoplanes</taxon>
    </lineage>
</organism>
<evidence type="ECO:0000256" key="2">
    <source>
        <dbReference type="SAM" id="Phobius"/>
    </source>
</evidence>
<dbReference type="InterPro" id="IPR002656">
    <property type="entry name" value="Acyl_transf_3_dom"/>
</dbReference>
<feature type="transmembrane region" description="Helical" evidence="2">
    <location>
        <begin position="235"/>
        <end position="253"/>
    </location>
</feature>
<dbReference type="InterPro" id="IPR050879">
    <property type="entry name" value="Acyltransferase_3"/>
</dbReference>
<feature type="transmembrane region" description="Helical" evidence="2">
    <location>
        <begin position="203"/>
        <end position="223"/>
    </location>
</feature>